<comment type="caution">
    <text evidence="2">The sequence shown here is derived from an EMBL/GenBank/DDBJ whole genome shotgun (WGS) entry which is preliminary data.</text>
</comment>
<dbReference type="Pfam" id="PF00248">
    <property type="entry name" value="Aldo_ket_red"/>
    <property type="match status" value="1"/>
</dbReference>
<name>A0A835ZFP1_9STRA</name>
<dbReference type="AlphaFoldDB" id="A0A835ZFP1"/>
<dbReference type="PANTHER" id="PTHR43312">
    <property type="entry name" value="D-THREO-ALDOSE 1-DEHYDROGENASE"/>
    <property type="match status" value="1"/>
</dbReference>
<dbReference type="PANTHER" id="PTHR43312:SF2">
    <property type="entry name" value="OXIDOREDUCTASE"/>
    <property type="match status" value="1"/>
</dbReference>
<evidence type="ECO:0000313" key="2">
    <source>
        <dbReference type="EMBL" id="KAG5188103.1"/>
    </source>
</evidence>
<feature type="domain" description="NADP-dependent oxidoreductase" evidence="1">
    <location>
        <begin position="109"/>
        <end position="361"/>
    </location>
</feature>
<dbReference type="EMBL" id="JAFCMP010000077">
    <property type="protein sequence ID" value="KAG5188103.1"/>
    <property type="molecule type" value="Genomic_DNA"/>
</dbReference>
<protein>
    <submittedName>
        <fullName evidence="2">Aldo/keto reductase</fullName>
    </submittedName>
</protein>
<dbReference type="OrthoDB" id="37537at2759"/>
<organism evidence="2 3">
    <name type="scientific">Tribonema minus</name>
    <dbReference type="NCBI Taxonomy" id="303371"/>
    <lineage>
        <taxon>Eukaryota</taxon>
        <taxon>Sar</taxon>
        <taxon>Stramenopiles</taxon>
        <taxon>Ochrophyta</taxon>
        <taxon>PX clade</taxon>
        <taxon>Xanthophyceae</taxon>
        <taxon>Tribonematales</taxon>
        <taxon>Tribonemataceae</taxon>
        <taxon>Tribonema</taxon>
    </lineage>
</organism>
<sequence>MHTYIPQVFRQLRAEYYRLADAGIAGDALVTQMQQAYADFVAATVAPPPPPAQQQQQRTEGAWRCPTVRFGRTGLDMPVITCGGMRQQLTWRPEAGTTLADIPEENQKNFEAIVDRAMALGINHFETAVGYGTSQLQFGPCLKKYGRDSFILQTKIGPKADAAEFRAVLENSFTQLQVEYLDLFAFHGINKPEMLEWTLRPGGCMEIVEEYRRAGKIRWVGFSTHAHTDLIVKCCETGRFDYVNLHYHFVGSYTASGTWQGPLAEPRGGSMMAPSGNHAALLAAAKQDMGVFIISPNDKGGHLWKPSRVLVDACRPHGITPVALNALWLWSHQRSEAAVHTLVVGAARPSDFDEMVAAAKALPRAQELLPPIEAHLRKLMLDALGQEWVDSWWQGLPGAYDTPTGVFVPHIVWLHNLVKAWGMWDFARARYKGLEGNAKNWKADATEEANLASMNSYVPGMPAAPGVDVSPYLDASPHKARILEVLAEAHEWLSDAGEAVITPQLEECGWLSSYSLQPQWPWPEKAMH</sequence>
<dbReference type="Gene3D" id="3.20.20.100">
    <property type="entry name" value="NADP-dependent oxidoreductase domain"/>
    <property type="match status" value="1"/>
</dbReference>
<dbReference type="InterPro" id="IPR036812">
    <property type="entry name" value="NAD(P)_OxRdtase_dom_sf"/>
</dbReference>
<accession>A0A835ZFP1</accession>
<dbReference type="InterPro" id="IPR023210">
    <property type="entry name" value="NADP_OxRdtase_dom"/>
</dbReference>
<dbReference type="InterPro" id="IPR053135">
    <property type="entry name" value="AKR2_Oxidoreductase"/>
</dbReference>
<proteinExistence type="predicted"/>
<reference evidence="2" key="1">
    <citation type="submission" date="2021-02" db="EMBL/GenBank/DDBJ databases">
        <title>First Annotated Genome of the Yellow-green Alga Tribonema minus.</title>
        <authorList>
            <person name="Mahan K.M."/>
        </authorList>
    </citation>
    <scope>NUCLEOTIDE SEQUENCE</scope>
    <source>
        <strain evidence="2">UTEX B ZZ1240</strain>
    </source>
</reference>
<evidence type="ECO:0000313" key="3">
    <source>
        <dbReference type="Proteomes" id="UP000664859"/>
    </source>
</evidence>
<gene>
    <name evidence="2" type="ORF">JKP88DRAFT_271735</name>
</gene>
<dbReference type="CDD" id="cd19096">
    <property type="entry name" value="AKR_Fe-S_oxidoreductase"/>
    <property type="match status" value="1"/>
</dbReference>
<evidence type="ECO:0000259" key="1">
    <source>
        <dbReference type="Pfam" id="PF00248"/>
    </source>
</evidence>
<dbReference type="Proteomes" id="UP000664859">
    <property type="component" value="Unassembled WGS sequence"/>
</dbReference>
<dbReference type="SUPFAM" id="SSF51430">
    <property type="entry name" value="NAD(P)-linked oxidoreductase"/>
    <property type="match status" value="1"/>
</dbReference>
<keyword evidence="3" id="KW-1185">Reference proteome</keyword>